<evidence type="ECO:0000313" key="2">
    <source>
        <dbReference type="EMBL" id="KAA0598410.1"/>
    </source>
</evidence>
<sequence>MIETQALLFLALTGMIGHAVYMASGRGGFTVIEPEKDKAEEEPGILFSSDRFQQAAQTDGKSEGNSGKAKDRPFWIE</sequence>
<keyword evidence="3" id="KW-1185">Reference proteome</keyword>
<gene>
    <name evidence="2" type="ORF">FZ942_04830</name>
</gene>
<evidence type="ECO:0000313" key="3">
    <source>
        <dbReference type="Proteomes" id="UP000324927"/>
    </source>
</evidence>
<feature type="compositionally biased region" description="Basic and acidic residues" evidence="1">
    <location>
        <begin position="68"/>
        <end position="77"/>
    </location>
</feature>
<protein>
    <submittedName>
        <fullName evidence="2">Uncharacterized protein</fullName>
    </submittedName>
</protein>
<dbReference type="OrthoDB" id="7307003at2"/>
<comment type="caution">
    <text evidence="2">The sequence shown here is derived from an EMBL/GenBank/DDBJ whole genome shotgun (WGS) entry which is preliminary data.</text>
</comment>
<accession>A0A5A9GVL2</accession>
<proteinExistence type="predicted"/>
<evidence type="ECO:0000256" key="1">
    <source>
        <dbReference type="SAM" id="MobiDB-lite"/>
    </source>
</evidence>
<dbReference type="Proteomes" id="UP000324927">
    <property type="component" value="Unassembled WGS sequence"/>
</dbReference>
<dbReference type="RefSeq" id="WP_149229990.1">
    <property type="nucleotide sequence ID" value="NZ_JALJXJ010000002.1"/>
</dbReference>
<name>A0A5A9GVL2_AZOLI</name>
<feature type="compositionally biased region" description="Polar residues" evidence="1">
    <location>
        <begin position="50"/>
        <end position="65"/>
    </location>
</feature>
<dbReference type="EMBL" id="VTTN01000001">
    <property type="protein sequence ID" value="KAA0598410.1"/>
    <property type="molecule type" value="Genomic_DNA"/>
</dbReference>
<feature type="region of interest" description="Disordered" evidence="1">
    <location>
        <begin position="45"/>
        <end position="77"/>
    </location>
</feature>
<organism evidence="2 3">
    <name type="scientific">Azospirillum lipoferum</name>
    <dbReference type="NCBI Taxonomy" id="193"/>
    <lineage>
        <taxon>Bacteria</taxon>
        <taxon>Pseudomonadati</taxon>
        <taxon>Pseudomonadota</taxon>
        <taxon>Alphaproteobacteria</taxon>
        <taxon>Rhodospirillales</taxon>
        <taxon>Azospirillaceae</taxon>
        <taxon>Azospirillum</taxon>
    </lineage>
</organism>
<reference evidence="2 3" key="1">
    <citation type="submission" date="2019-08" db="EMBL/GenBank/DDBJ databases">
        <authorList>
            <person name="Grouzdev D."/>
            <person name="Tikhonova E."/>
            <person name="Kravchenko I."/>
        </authorList>
    </citation>
    <scope>NUCLEOTIDE SEQUENCE [LARGE SCALE GENOMIC DNA]</scope>
    <source>
        <strain evidence="2 3">59b</strain>
    </source>
</reference>
<dbReference type="AlphaFoldDB" id="A0A5A9GVL2"/>